<gene>
    <name evidence="1" type="ORF">HannXRQ_Chr07g0188281</name>
</gene>
<dbReference type="Proteomes" id="UP000215914">
    <property type="component" value="Chromosome 7"/>
</dbReference>
<dbReference type="InterPro" id="IPR036854">
    <property type="entry name" value="Photo_II_D1/D2_sf"/>
</dbReference>
<dbReference type="OMA" id="WMSALRV"/>
<dbReference type="InterPro" id="IPR055266">
    <property type="entry name" value="D1/D2"/>
</dbReference>
<evidence type="ECO:0000313" key="1">
    <source>
        <dbReference type="EMBL" id="OTG20012.1"/>
    </source>
</evidence>
<keyword evidence="2" id="KW-1185">Reference proteome</keyword>
<dbReference type="SUPFAM" id="SSF81483">
    <property type="entry name" value="Bacterial photosystem II reaction centre, L and M subunits"/>
    <property type="match status" value="1"/>
</dbReference>
<sequence>MRYSWCYRRNTLFEDGDGANTFRAFNPTQAEETYSMVTANRFWSQSLGLLFPINVGYISLCYCTVTGMDECSWSSRSGLEPTCYDFVSQEIRAAEDPELRLSTPKIFS</sequence>
<organism evidence="1 2">
    <name type="scientific">Helianthus annuus</name>
    <name type="common">Common sunflower</name>
    <dbReference type="NCBI Taxonomy" id="4232"/>
    <lineage>
        <taxon>Eukaryota</taxon>
        <taxon>Viridiplantae</taxon>
        <taxon>Streptophyta</taxon>
        <taxon>Embryophyta</taxon>
        <taxon>Tracheophyta</taxon>
        <taxon>Spermatophyta</taxon>
        <taxon>Magnoliopsida</taxon>
        <taxon>eudicotyledons</taxon>
        <taxon>Gunneridae</taxon>
        <taxon>Pentapetalae</taxon>
        <taxon>asterids</taxon>
        <taxon>campanulids</taxon>
        <taxon>Asterales</taxon>
        <taxon>Asteraceae</taxon>
        <taxon>Asteroideae</taxon>
        <taxon>Heliantheae alliance</taxon>
        <taxon>Heliantheae</taxon>
        <taxon>Helianthus</taxon>
    </lineage>
</organism>
<dbReference type="GO" id="GO:0009523">
    <property type="term" value="C:photosystem II"/>
    <property type="evidence" value="ECO:0000318"/>
    <property type="project" value="GO_Central"/>
</dbReference>
<dbReference type="PANTHER" id="PTHR33149:SF52">
    <property type="entry name" value="PHOTOSYSTEM II PROTEIN D1"/>
    <property type="match status" value="1"/>
</dbReference>
<dbReference type="STRING" id="4232.A0A251UB63"/>
<reference evidence="2" key="1">
    <citation type="journal article" date="2017" name="Nature">
        <title>The sunflower genome provides insights into oil metabolism, flowering and Asterid evolution.</title>
        <authorList>
            <person name="Badouin H."/>
            <person name="Gouzy J."/>
            <person name="Grassa C.J."/>
            <person name="Murat F."/>
            <person name="Staton S.E."/>
            <person name="Cottret L."/>
            <person name="Lelandais-Briere C."/>
            <person name="Owens G.L."/>
            <person name="Carrere S."/>
            <person name="Mayjonade B."/>
            <person name="Legrand L."/>
            <person name="Gill N."/>
            <person name="Kane N.C."/>
            <person name="Bowers J.E."/>
            <person name="Hubner S."/>
            <person name="Bellec A."/>
            <person name="Berard A."/>
            <person name="Berges H."/>
            <person name="Blanchet N."/>
            <person name="Boniface M.C."/>
            <person name="Brunel D."/>
            <person name="Catrice O."/>
            <person name="Chaidir N."/>
            <person name="Claudel C."/>
            <person name="Donnadieu C."/>
            <person name="Faraut T."/>
            <person name="Fievet G."/>
            <person name="Helmstetter N."/>
            <person name="King M."/>
            <person name="Knapp S.J."/>
            <person name="Lai Z."/>
            <person name="Le Paslier M.C."/>
            <person name="Lippi Y."/>
            <person name="Lorenzon L."/>
            <person name="Mandel J.R."/>
            <person name="Marage G."/>
            <person name="Marchand G."/>
            <person name="Marquand E."/>
            <person name="Bret-Mestries E."/>
            <person name="Morien E."/>
            <person name="Nambeesan S."/>
            <person name="Nguyen T."/>
            <person name="Pegot-Espagnet P."/>
            <person name="Pouilly N."/>
            <person name="Raftis F."/>
            <person name="Sallet E."/>
            <person name="Schiex T."/>
            <person name="Thomas J."/>
            <person name="Vandecasteele C."/>
            <person name="Vares D."/>
            <person name="Vear F."/>
            <person name="Vautrin S."/>
            <person name="Crespi M."/>
            <person name="Mangin B."/>
            <person name="Burke J.M."/>
            <person name="Salse J."/>
            <person name="Munos S."/>
            <person name="Vincourt P."/>
            <person name="Rieseberg L.H."/>
            <person name="Langlade N.B."/>
        </authorList>
    </citation>
    <scope>NUCLEOTIDE SEQUENCE [LARGE SCALE GENOMIC DNA]</scope>
    <source>
        <strain evidence="2">cv. SF193</strain>
    </source>
</reference>
<dbReference type="AlphaFoldDB" id="A0A251UB63"/>
<dbReference type="InParanoid" id="A0A251UB63"/>
<proteinExistence type="predicted"/>
<name>A0A251UB63_HELAN</name>
<dbReference type="EMBL" id="CM007896">
    <property type="protein sequence ID" value="OTG20012.1"/>
    <property type="molecule type" value="Genomic_DNA"/>
</dbReference>
<dbReference type="PANTHER" id="PTHR33149">
    <property type="entry name" value="PHOTOSYSTEM II PROTEIN D1"/>
    <property type="match status" value="1"/>
</dbReference>
<protein>
    <submittedName>
        <fullName evidence="1">Putative photosynthetic reaction centre, L/M</fullName>
    </submittedName>
</protein>
<dbReference type="GO" id="GO:0009772">
    <property type="term" value="P:photosynthetic electron transport in photosystem II"/>
    <property type="evidence" value="ECO:0007669"/>
    <property type="project" value="InterPro"/>
</dbReference>
<evidence type="ECO:0000313" key="2">
    <source>
        <dbReference type="Proteomes" id="UP000215914"/>
    </source>
</evidence>
<accession>A0A251UB63</accession>